<dbReference type="SUPFAM" id="SSF103025">
    <property type="entry name" value="Folate-binding domain"/>
    <property type="match status" value="1"/>
</dbReference>
<dbReference type="Gene3D" id="3.30.1360.120">
    <property type="entry name" value="Probable tRNA modification gtpase trme, domain 1"/>
    <property type="match status" value="2"/>
</dbReference>
<evidence type="ECO:0000313" key="4">
    <source>
        <dbReference type="Proteomes" id="UP000315925"/>
    </source>
</evidence>
<reference evidence="4" key="1">
    <citation type="submission" date="2019-03" db="EMBL/GenBank/DDBJ databases">
        <title>Complete genome of Methylacidiphilum kamchatkense Kam1.</title>
        <authorList>
            <person name="Kruse T."/>
            <person name="Murarilal Ratnadevi C."/>
            <person name="Erikstad H.-A."/>
            <person name="Birkeland N.-K."/>
        </authorList>
    </citation>
    <scope>NUCLEOTIDE SEQUENCE [LARGE SCALE GENOMIC DNA]</scope>
    <source>
        <strain evidence="4">kam1</strain>
    </source>
</reference>
<keyword evidence="1" id="KW-0809">Transit peptide</keyword>
<organism evidence="3 4">
    <name type="scientific">Methylacidiphilum kamchatkense Kam1</name>
    <dbReference type="NCBI Taxonomy" id="1202785"/>
    <lineage>
        <taxon>Bacteria</taxon>
        <taxon>Pseudomonadati</taxon>
        <taxon>Verrucomicrobiota</taxon>
        <taxon>Methylacidiphilae</taxon>
        <taxon>Methylacidiphilales</taxon>
        <taxon>Methylacidiphilaceae</taxon>
        <taxon>Methylacidiphilum (ex Ratnadevi et al. 2023)</taxon>
    </lineage>
</organism>
<evidence type="ECO:0000259" key="2">
    <source>
        <dbReference type="Pfam" id="PF08669"/>
    </source>
</evidence>
<evidence type="ECO:0000256" key="1">
    <source>
        <dbReference type="ARBA" id="ARBA00022946"/>
    </source>
</evidence>
<name>A0A516TPP0_9BACT</name>
<dbReference type="PIRSF" id="PIRSF006487">
    <property type="entry name" value="GcvT"/>
    <property type="match status" value="1"/>
</dbReference>
<dbReference type="RefSeq" id="WP_143958412.1">
    <property type="nucleotide sequence ID" value="NZ_CP037899.1"/>
</dbReference>
<evidence type="ECO:0000313" key="3">
    <source>
        <dbReference type="EMBL" id="QDQ43202.1"/>
    </source>
</evidence>
<dbReference type="InterPro" id="IPR017703">
    <property type="entry name" value="YgfZ/GCV_T_CS"/>
</dbReference>
<dbReference type="InterPro" id="IPR027266">
    <property type="entry name" value="TrmE/GcvT-like"/>
</dbReference>
<feature type="domain" description="Aminomethyltransferase C-terminal" evidence="2">
    <location>
        <begin position="225"/>
        <end position="273"/>
    </location>
</feature>
<dbReference type="AlphaFoldDB" id="A0A516TPP0"/>
<dbReference type="InterPro" id="IPR013977">
    <property type="entry name" value="GcvT_C"/>
</dbReference>
<dbReference type="InterPro" id="IPR045179">
    <property type="entry name" value="YgfZ/GcvT"/>
</dbReference>
<gene>
    <name evidence="3" type="ORF">kam1_1992</name>
</gene>
<dbReference type="PANTHER" id="PTHR22602">
    <property type="entry name" value="TRANSFERASE CAF17, MITOCHONDRIAL-RELATED"/>
    <property type="match status" value="1"/>
</dbReference>
<dbReference type="InterPro" id="IPR029043">
    <property type="entry name" value="GcvT/YgfZ_C"/>
</dbReference>
<proteinExistence type="predicted"/>
<dbReference type="Proteomes" id="UP000315925">
    <property type="component" value="Chromosome"/>
</dbReference>
<dbReference type="EMBL" id="CP037899">
    <property type="protein sequence ID" value="QDQ43202.1"/>
    <property type="molecule type" value="Genomic_DNA"/>
</dbReference>
<protein>
    <recommendedName>
        <fullName evidence="2">Aminomethyltransferase C-terminal domain-containing protein</fullName>
    </recommendedName>
</protein>
<dbReference type="PANTHER" id="PTHR22602:SF0">
    <property type="entry name" value="TRANSFERASE CAF17, MITOCHONDRIAL-RELATED"/>
    <property type="match status" value="1"/>
</dbReference>
<dbReference type="GO" id="GO:0016226">
    <property type="term" value="P:iron-sulfur cluster assembly"/>
    <property type="evidence" value="ECO:0007669"/>
    <property type="project" value="TreeGrafter"/>
</dbReference>
<dbReference type="SUPFAM" id="SSF101790">
    <property type="entry name" value="Aminomethyltransferase beta-barrel domain"/>
    <property type="match status" value="1"/>
</dbReference>
<dbReference type="KEGG" id="mkc:kam1_1992"/>
<dbReference type="NCBIfam" id="TIGR03317">
    <property type="entry name" value="ygfZ_signature"/>
    <property type="match status" value="1"/>
</dbReference>
<accession>A0A516TPP0</accession>
<dbReference type="Pfam" id="PF08669">
    <property type="entry name" value="GCV_T_C"/>
    <property type="match status" value="1"/>
</dbReference>
<sequence length="305" mass="34942">MNEKSIYEKLVQGQPGWCSLRDQSLWKVYGKDRTKYLNGQIPADLSSLPVGQSLHTAALNRKGRIDCELWIANQQEAFYIDAPKEIKESTEKRLTSFLVADKVSIEQLDNSYRLYHYFGLESPKGFELCFFNKRFGIPGWDIWTQTGIENFSCMEIPPKILESLRLEAMIPRWGSELTANIIALEAFLNKEAISFTKGCYVGQEIISRIHHLGQVNHLLTLFLCLDDNVPQCAPLFDQNQAVGRLTSSCYSFGYEKPVALGFLRKEFRKEGNVLRTSNDCYLKILKAPPPLDRGLFFLKSFFNPF</sequence>